<gene>
    <name evidence="1" type="ORF">Pka01_56570</name>
</gene>
<accession>A0A8J3PWT8</accession>
<dbReference type="EMBL" id="BONV01000031">
    <property type="protein sequence ID" value="GIG82530.1"/>
    <property type="molecule type" value="Genomic_DNA"/>
</dbReference>
<sequence>MLATPELLTLTSTTFTASARTGIPWVNDPSRPAGSRWVNISSVFPGYVYDVSLAPAPSTNLSVVAGPPVALASLDQSGIPVGRLRVTVRKADGSIWFSTCAVSTTTGSSVPFSPVNCTPQAPLPPTD</sequence>
<evidence type="ECO:0000313" key="2">
    <source>
        <dbReference type="Proteomes" id="UP000630097"/>
    </source>
</evidence>
<evidence type="ECO:0000313" key="1">
    <source>
        <dbReference type="EMBL" id="GIG82530.1"/>
    </source>
</evidence>
<dbReference type="Proteomes" id="UP000630097">
    <property type="component" value="Unassembled WGS sequence"/>
</dbReference>
<comment type="caution">
    <text evidence="1">The sequence shown here is derived from an EMBL/GenBank/DDBJ whole genome shotgun (WGS) entry which is preliminary data.</text>
</comment>
<dbReference type="AlphaFoldDB" id="A0A8J3PWT8"/>
<reference evidence="1 2" key="1">
    <citation type="submission" date="2021-01" db="EMBL/GenBank/DDBJ databases">
        <title>Whole genome shotgun sequence of Planotetraspora kaengkrachanensis NBRC 104272.</title>
        <authorList>
            <person name="Komaki H."/>
            <person name="Tamura T."/>
        </authorList>
    </citation>
    <scope>NUCLEOTIDE SEQUENCE [LARGE SCALE GENOMIC DNA]</scope>
    <source>
        <strain evidence="1 2">NBRC 104272</strain>
    </source>
</reference>
<proteinExistence type="predicted"/>
<keyword evidence="2" id="KW-1185">Reference proteome</keyword>
<organism evidence="1 2">
    <name type="scientific">Planotetraspora kaengkrachanensis</name>
    <dbReference type="NCBI Taxonomy" id="575193"/>
    <lineage>
        <taxon>Bacteria</taxon>
        <taxon>Bacillati</taxon>
        <taxon>Actinomycetota</taxon>
        <taxon>Actinomycetes</taxon>
        <taxon>Streptosporangiales</taxon>
        <taxon>Streptosporangiaceae</taxon>
        <taxon>Planotetraspora</taxon>
    </lineage>
</organism>
<protein>
    <submittedName>
        <fullName evidence="1">Uncharacterized protein</fullName>
    </submittedName>
</protein>
<name>A0A8J3PWT8_9ACTN</name>